<feature type="compositionally biased region" description="Polar residues" evidence="1">
    <location>
        <begin position="7"/>
        <end position="19"/>
    </location>
</feature>
<sequence length="89" mass="10382">MCKIQRRTGNGNRNANFSPFYTELSKTKQTQKPNLPTTQEIPKKTKPDQDKSTQGTPTTIKALQNKSTEKIRSWIMWIIMDDRYLSTLY</sequence>
<evidence type="ECO:0000256" key="1">
    <source>
        <dbReference type="SAM" id="MobiDB-lite"/>
    </source>
</evidence>
<dbReference type="Proteomes" id="UP001160148">
    <property type="component" value="Unassembled WGS sequence"/>
</dbReference>
<organism evidence="2 3">
    <name type="scientific">Macrosiphum euphorbiae</name>
    <name type="common">potato aphid</name>
    <dbReference type="NCBI Taxonomy" id="13131"/>
    <lineage>
        <taxon>Eukaryota</taxon>
        <taxon>Metazoa</taxon>
        <taxon>Ecdysozoa</taxon>
        <taxon>Arthropoda</taxon>
        <taxon>Hexapoda</taxon>
        <taxon>Insecta</taxon>
        <taxon>Pterygota</taxon>
        <taxon>Neoptera</taxon>
        <taxon>Paraneoptera</taxon>
        <taxon>Hemiptera</taxon>
        <taxon>Sternorrhyncha</taxon>
        <taxon>Aphidomorpha</taxon>
        <taxon>Aphidoidea</taxon>
        <taxon>Aphididae</taxon>
        <taxon>Macrosiphini</taxon>
        <taxon>Macrosiphum</taxon>
    </lineage>
</organism>
<dbReference type="AlphaFoldDB" id="A0AAV0XH27"/>
<name>A0AAV0XH27_9HEMI</name>
<proteinExistence type="predicted"/>
<reference evidence="2 3" key="1">
    <citation type="submission" date="2023-01" db="EMBL/GenBank/DDBJ databases">
        <authorList>
            <person name="Whitehead M."/>
        </authorList>
    </citation>
    <scope>NUCLEOTIDE SEQUENCE [LARGE SCALE GENOMIC DNA]</scope>
</reference>
<keyword evidence="3" id="KW-1185">Reference proteome</keyword>
<feature type="compositionally biased region" description="Polar residues" evidence="1">
    <location>
        <begin position="27"/>
        <end position="40"/>
    </location>
</feature>
<accession>A0AAV0XH27</accession>
<feature type="region of interest" description="Disordered" evidence="1">
    <location>
        <begin position="1"/>
        <end position="64"/>
    </location>
</feature>
<dbReference type="EMBL" id="CARXXK010000004">
    <property type="protein sequence ID" value="CAI6367288.1"/>
    <property type="molecule type" value="Genomic_DNA"/>
</dbReference>
<evidence type="ECO:0000313" key="2">
    <source>
        <dbReference type="EMBL" id="CAI6367288.1"/>
    </source>
</evidence>
<evidence type="ECO:0000313" key="3">
    <source>
        <dbReference type="Proteomes" id="UP001160148"/>
    </source>
</evidence>
<feature type="compositionally biased region" description="Polar residues" evidence="1">
    <location>
        <begin position="52"/>
        <end position="64"/>
    </location>
</feature>
<protein>
    <submittedName>
        <fullName evidence="2">Uncharacterized protein</fullName>
    </submittedName>
</protein>
<gene>
    <name evidence="2" type="ORF">MEUPH1_LOCUS21782</name>
</gene>
<comment type="caution">
    <text evidence="2">The sequence shown here is derived from an EMBL/GenBank/DDBJ whole genome shotgun (WGS) entry which is preliminary data.</text>
</comment>
<feature type="compositionally biased region" description="Basic and acidic residues" evidence="1">
    <location>
        <begin position="41"/>
        <end position="51"/>
    </location>
</feature>